<keyword evidence="3" id="KW-0560">Oxidoreductase</keyword>
<dbReference type="AlphaFoldDB" id="A0A4Y7Q2G1"/>
<accession>A0A4Y7Q2G1</accession>
<organism evidence="4 5">
    <name type="scientific">Rickenella mellea</name>
    <dbReference type="NCBI Taxonomy" id="50990"/>
    <lineage>
        <taxon>Eukaryota</taxon>
        <taxon>Fungi</taxon>
        <taxon>Dikarya</taxon>
        <taxon>Basidiomycota</taxon>
        <taxon>Agaricomycotina</taxon>
        <taxon>Agaricomycetes</taxon>
        <taxon>Hymenochaetales</taxon>
        <taxon>Rickenellaceae</taxon>
        <taxon>Rickenella</taxon>
    </lineage>
</organism>
<proteinExistence type="predicted"/>
<dbReference type="GO" id="GO:0050660">
    <property type="term" value="F:flavin adenine dinucleotide binding"/>
    <property type="evidence" value="ECO:0007669"/>
    <property type="project" value="InterPro"/>
</dbReference>
<evidence type="ECO:0000256" key="3">
    <source>
        <dbReference type="ARBA" id="ARBA00023002"/>
    </source>
</evidence>
<dbReference type="PANTHER" id="PTHR43539:SF68">
    <property type="entry name" value="FLAVIN-BINDING MONOOXYGENASE-LIKE PROTEIN (AFU_ORTHOLOGUE AFUA_4G09220)"/>
    <property type="match status" value="1"/>
</dbReference>
<dbReference type="OrthoDB" id="74360at2759"/>
<dbReference type="VEuPathDB" id="FungiDB:BD410DRAFT_815351"/>
<evidence type="ECO:0000256" key="2">
    <source>
        <dbReference type="ARBA" id="ARBA00022827"/>
    </source>
</evidence>
<dbReference type="PANTHER" id="PTHR43539">
    <property type="entry name" value="FLAVIN-BINDING MONOOXYGENASE-LIKE PROTEIN (AFU_ORTHOLOGUE AFUA_4G09220)"/>
    <property type="match status" value="1"/>
</dbReference>
<name>A0A4Y7Q2G1_9AGAM</name>
<dbReference type="InterPro" id="IPR036188">
    <property type="entry name" value="FAD/NAD-bd_sf"/>
</dbReference>
<keyword evidence="2" id="KW-0274">FAD</keyword>
<keyword evidence="5" id="KW-1185">Reference proteome</keyword>
<dbReference type="InterPro" id="IPR050982">
    <property type="entry name" value="Auxin_biosynth/cation_transpt"/>
</dbReference>
<protein>
    <submittedName>
        <fullName evidence="4">FAD/NAD(P)-binding domain-containing protein</fullName>
    </submittedName>
</protein>
<evidence type="ECO:0000313" key="4">
    <source>
        <dbReference type="EMBL" id="TDL21408.1"/>
    </source>
</evidence>
<dbReference type="GO" id="GO:0050661">
    <property type="term" value="F:NADP binding"/>
    <property type="evidence" value="ECO:0007669"/>
    <property type="project" value="InterPro"/>
</dbReference>
<dbReference type="InterPro" id="IPR020946">
    <property type="entry name" value="Flavin_mOase-like"/>
</dbReference>
<dbReference type="STRING" id="50990.A0A4Y7Q2G1"/>
<dbReference type="SUPFAM" id="SSF51905">
    <property type="entry name" value="FAD/NAD(P)-binding domain"/>
    <property type="match status" value="1"/>
</dbReference>
<dbReference type="GO" id="GO:0004499">
    <property type="term" value="F:N,N-dimethylaniline monooxygenase activity"/>
    <property type="evidence" value="ECO:0007669"/>
    <property type="project" value="InterPro"/>
</dbReference>
<dbReference type="EMBL" id="ML170181">
    <property type="protein sequence ID" value="TDL21408.1"/>
    <property type="molecule type" value="Genomic_DNA"/>
</dbReference>
<reference evidence="4 5" key="1">
    <citation type="submission" date="2018-06" db="EMBL/GenBank/DDBJ databases">
        <title>A transcriptomic atlas of mushroom development highlights an independent origin of complex multicellularity.</title>
        <authorList>
            <consortium name="DOE Joint Genome Institute"/>
            <person name="Krizsan K."/>
            <person name="Almasi E."/>
            <person name="Merenyi Z."/>
            <person name="Sahu N."/>
            <person name="Viragh M."/>
            <person name="Koszo T."/>
            <person name="Mondo S."/>
            <person name="Kiss B."/>
            <person name="Balint B."/>
            <person name="Kues U."/>
            <person name="Barry K."/>
            <person name="Hegedus J.C."/>
            <person name="Henrissat B."/>
            <person name="Johnson J."/>
            <person name="Lipzen A."/>
            <person name="Ohm R."/>
            <person name="Nagy I."/>
            <person name="Pangilinan J."/>
            <person name="Yan J."/>
            <person name="Xiong Y."/>
            <person name="Grigoriev I.V."/>
            <person name="Hibbett D.S."/>
            <person name="Nagy L.G."/>
        </authorList>
    </citation>
    <scope>NUCLEOTIDE SEQUENCE [LARGE SCALE GENOMIC DNA]</scope>
    <source>
        <strain evidence="4 5">SZMC22713</strain>
    </source>
</reference>
<evidence type="ECO:0000256" key="1">
    <source>
        <dbReference type="ARBA" id="ARBA00022630"/>
    </source>
</evidence>
<dbReference type="Gene3D" id="3.50.50.60">
    <property type="entry name" value="FAD/NAD(P)-binding domain"/>
    <property type="match status" value="2"/>
</dbReference>
<dbReference type="Pfam" id="PF00743">
    <property type="entry name" value="FMO-like"/>
    <property type="match status" value="1"/>
</dbReference>
<evidence type="ECO:0000313" key="5">
    <source>
        <dbReference type="Proteomes" id="UP000294933"/>
    </source>
</evidence>
<keyword evidence="1" id="KW-0285">Flavoprotein</keyword>
<dbReference type="Proteomes" id="UP000294933">
    <property type="component" value="Unassembled WGS sequence"/>
</dbReference>
<sequence>MTFIAIDPQVTLPTLDKLRAKIPADLDAHQIATQWFASFSKSIGSGDGHAVVDLFAEDDFRTIQGKPRVIAFLRDILPSELDGSDCISFQEPFTDLSWIQILFSFETPVGIGSGVIRLIPLASGDWTAHSVLTNLEDLKGFPERIGALRAHKPDHGKWLEKRQREIEFVDTEPKVVIIGAGQTGLAIAARLKCLDVPTLVVEKESRVGGRWRDRYEALCLHDPVWYDHMPYIPFPASWPTYTPAKKLADWLDFYAHSLELNIWTSSIITSLTQDASQITDANKPGKGTWTLTIKRGEGTERTFSAGHVVFAVGSGGGVPVTPNIPGMDEFPGKMLHSSEHKSARDHAGKKVIVGACTSAHDIAQDHQVHRFAYVMSAKTGIPILLGLYTEDGPQTDVADRINASFPIPLLKLMAKRLTNIIAEQDRELLEGLTKRGFKLNYGEDGSGSLILAWKRGGGFTSVHVGASQLIIDGKIKLKNDAQISRFTTDGIQFDDGSEIPADVVIFATGYGDAREPARRLIGDKLADKLLRVWGLNDEGEINSVWRWSGVSGLYFMMGNFALCRFHSKHVALPIEEGGFGNHYTKRS</sequence>
<gene>
    <name evidence="4" type="ORF">BD410DRAFT_815351</name>
</gene>